<dbReference type="InterPro" id="IPR023214">
    <property type="entry name" value="HAD_sf"/>
</dbReference>
<dbReference type="SFLD" id="SFLDS00003">
    <property type="entry name" value="Haloacid_Dehalogenase"/>
    <property type="match status" value="1"/>
</dbReference>
<dbReference type="PIRSF" id="PIRSF006118">
    <property type="entry name" value="KDO8-P_Ptase"/>
    <property type="match status" value="1"/>
</dbReference>
<feature type="binding site" evidence="8">
    <location>
        <position position="8"/>
    </location>
    <ligand>
        <name>Mg(2+)</name>
        <dbReference type="ChEBI" id="CHEBI:18420"/>
    </ligand>
</feature>
<dbReference type="PANTHER" id="PTHR21485">
    <property type="entry name" value="HAD SUPERFAMILY MEMBERS CMAS AND KDSC"/>
    <property type="match status" value="1"/>
</dbReference>
<protein>
    <submittedName>
        <fullName evidence="9">3-deoxy-D-manno-octulosonate 8-phosphate phosphatase</fullName>
    </submittedName>
</protein>
<sequence length="164" mass="18487">MIKLILLDVDGTLSDGKIYYNNKGEEYKAFDVKDGLGLRVWKKLGRKSAIITGRESPIIEKRGNELGVDDIFMGVENKAEAVKILQEKYSLSKEEIACIGDDCNDLPMFAQSGLKFAPLNAADMIKKYADVILSKRGGEGAVREMIEILMHQEKLEERWLEIFT</sequence>
<evidence type="ECO:0000256" key="8">
    <source>
        <dbReference type="PIRSR" id="PIRSR006118-2"/>
    </source>
</evidence>
<dbReference type="RefSeq" id="WP_104724300.1">
    <property type="nucleotide sequence ID" value="NZ_FZNE01000003.1"/>
</dbReference>
<proteinExistence type="inferred from homology"/>
<evidence type="ECO:0000313" key="9">
    <source>
        <dbReference type="EMBL" id="RDU69656.1"/>
    </source>
</evidence>
<dbReference type="InterPro" id="IPR036412">
    <property type="entry name" value="HAD-like_sf"/>
</dbReference>
<feature type="binding site" evidence="7">
    <location>
        <position position="10"/>
    </location>
    <ligand>
        <name>substrate</name>
    </ligand>
</feature>
<dbReference type="InterPro" id="IPR010023">
    <property type="entry name" value="KdsC_fam"/>
</dbReference>
<comment type="caution">
    <text evidence="9">The sequence shown here is derived from an EMBL/GenBank/DDBJ whole genome shotgun (WGS) entry which is preliminary data.</text>
</comment>
<dbReference type="NCBIfam" id="TIGR01670">
    <property type="entry name" value="KdsC-phosphatas"/>
    <property type="match status" value="1"/>
</dbReference>
<dbReference type="SUPFAM" id="SSF56784">
    <property type="entry name" value="HAD-like"/>
    <property type="match status" value="1"/>
</dbReference>
<dbReference type="GO" id="GO:0016788">
    <property type="term" value="F:hydrolase activity, acting on ester bonds"/>
    <property type="evidence" value="ECO:0007669"/>
    <property type="project" value="InterPro"/>
</dbReference>
<gene>
    <name evidence="9" type="ORF">CQA62_03135</name>
</gene>
<evidence type="ECO:0000256" key="5">
    <source>
        <dbReference type="ARBA" id="ARBA00022801"/>
    </source>
</evidence>
<accession>A0A3D8IXG6</accession>
<dbReference type="Proteomes" id="UP000257067">
    <property type="component" value="Unassembled WGS sequence"/>
</dbReference>
<evidence type="ECO:0000256" key="7">
    <source>
        <dbReference type="PIRSR" id="PIRSR006118-1"/>
    </source>
</evidence>
<keyword evidence="4 8" id="KW-0479">Metal-binding</keyword>
<feature type="binding site" evidence="8">
    <location>
        <position position="101"/>
    </location>
    <ligand>
        <name>Mg(2+)</name>
        <dbReference type="ChEBI" id="CHEBI:18420"/>
    </ligand>
</feature>
<evidence type="ECO:0000256" key="2">
    <source>
        <dbReference type="ARBA" id="ARBA00005893"/>
    </source>
</evidence>
<dbReference type="FunFam" id="3.40.50.1000:FF:000029">
    <property type="entry name" value="3-deoxy-D-manno-octulosonate 8-phosphate phosphatase KdsC"/>
    <property type="match status" value="1"/>
</dbReference>
<reference evidence="9 10" key="1">
    <citation type="submission" date="2018-04" db="EMBL/GenBank/DDBJ databases">
        <title>Novel Campyloabacter and Helicobacter Species and Strains.</title>
        <authorList>
            <person name="Mannion A.J."/>
            <person name="Shen Z."/>
            <person name="Fox J.G."/>
        </authorList>
    </citation>
    <scope>NUCLEOTIDE SEQUENCE [LARGE SCALE GENOMIC DNA]</scope>
    <source>
        <strain evidence="9 10">ATCC 700242</strain>
    </source>
</reference>
<dbReference type="GO" id="GO:0046872">
    <property type="term" value="F:metal ion binding"/>
    <property type="evidence" value="ECO:0007669"/>
    <property type="project" value="UniProtKB-KW"/>
</dbReference>
<comment type="subunit">
    <text evidence="3">Homotetramer.</text>
</comment>
<comment type="similarity">
    <text evidence="2">Belongs to the KdsC family.</text>
</comment>
<evidence type="ECO:0000256" key="1">
    <source>
        <dbReference type="ARBA" id="ARBA00001946"/>
    </source>
</evidence>
<keyword evidence="5" id="KW-0378">Hydrolase</keyword>
<feature type="binding site" evidence="7">
    <location>
        <position position="62"/>
    </location>
    <ligand>
        <name>substrate</name>
    </ligand>
</feature>
<dbReference type="CDD" id="cd01630">
    <property type="entry name" value="HAD_KDO-like"/>
    <property type="match status" value="1"/>
</dbReference>
<organism evidence="9 10">
    <name type="scientific">Helicobacter cholecystus</name>
    <dbReference type="NCBI Taxonomy" id="45498"/>
    <lineage>
        <taxon>Bacteria</taxon>
        <taxon>Pseudomonadati</taxon>
        <taxon>Campylobacterota</taxon>
        <taxon>Epsilonproteobacteria</taxon>
        <taxon>Campylobacterales</taxon>
        <taxon>Helicobacteraceae</taxon>
        <taxon>Helicobacter</taxon>
    </lineage>
</organism>
<dbReference type="Gene3D" id="3.40.50.1000">
    <property type="entry name" value="HAD superfamily/HAD-like"/>
    <property type="match status" value="1"/>
</dbReference>
<keyword evidence="10" id="KW-1185">Reference proteome</keyword>
<evidence type="ECO:0000313" key="10">
    <source>
        <dbReference type="Proteomes" id="UP000257067"/>
    </source>
</evidence>
<dbReference type="SFLD" id="SFLDG01136">
    <property type="entry name" value="C1.6:_Phosphoserine_Phosphatas"/>
    <property type="match status" value="1"/>
</dbReference>
<dbReference type="Pfam" id="PF08282">
    <property type="entry name" value="Hydrolase_3"/>
    <property type="match status" value="1"/>
</dbReference>
<dbReference type="GO" id="GO:0008781">
    <property type="term" value="F:N-acylneuraminate cytidylyltransferase activity"/>
    <property type="evidence" value="ECO:0007669"/>
    <property type="project" value="TreeGrafter"/>
</dbReference>
<dbReference type="OrthoDB" id="9805604at2"/>
<feature type="binding site" evidence="7">
    <location>
        <position position="39"/>
    </location>
    <ligand>
        <name>substrate</name>
    </ligand>
</feature>
<dbReference type="AlphaFoldDB" id="A0A3D8IXG6"/>
<feature type="binding site" evidence="7">
    <location>
        <position position="54"/>
    </location>
    <ligand>
        <name>substrate</name>
    </ligand>
</feature>
<evidence type="ECO:0000256" key="3">
    <source>
        <dbReference type="ARBA" id="ARBA00011881"/>
    </source>
</evidence>
<dbReference type="SFLD" id="SFLDG01138">
    <property type="entry name" value="C1.6.2:_Deoxy-d-mannose-octulo"/>
    <property type="match status" value="1"/>
</dbReference>
<dbReference type="InterPro" id="IPR050793">
    <property type="entry name" value="CMP-NeuNAc_synthase"/>
</dbReference>
<feature type="binding site" evidence="7">
    <location>
        <position position="78"/>
    </location>
    <ligand>
        <name>substrate</name>
    </ligand>
</feature>
<dbReference type="PANTHER" id="PTHR21485:SF3">
    <property type="entry name" value="N-ACYLNEURAMINATE CYTIDYLYLTRANSFERASE"/>
    <property type="match status" value="1"/>
</dbReference>
<comment type="cofactor">
    <cofactor evidence="1 8">
        <name>Mg(2+)</name>
        <dbReference type="ChEBI" id="CHEBI:18420"/>
    </cofactor>
</comment>
<name>A0A3D8IXG6_9HELI</name>
<keyword evidence="6 8" id="KW-0460">Magnesium</keyword>
<evidence type="ECO:0000256" key="6">
    <source>
        <dbReference type="ARBA" id="ARBA00022842"/>
    </source>
</evidence>
<dbReference type="EMBL" id="NXLU01000002">
    <property type="protein sequence ID" value="RDU69656.1"/>
    <property type="molecule type" value="Genomic_DNA"/>
</dbReference>
<evidence type="ECO:0000256" key="4">
    <source>
        <dbReference type="ARBA" id="ARBA00022723"/>
    </source>
</evidence>